<keyword evidence="1" id="KW-0472">Membrane</keyword>
<dbReference type="Gene3D" id="3.90.550.10">
    <property type="entry name" value="Spore Coat Polysaccharide Biosynthesis Protein SpsA, Chain A"/>
    <property type="match status" value="1"/>
</dbReference>
<keyword evidence="1" id="KW-1133">Transmembrane helix</keyword>
<dbReference type="PANTHER" id="PTHR33604:SF3">
    <property type="entry name" value="OSJNBA0004B13.7 PROTEIN"/>
    <property type="match status" value="1"/>
</dbReference>
<sequence>MNPRRAYFPFLFFFSFAAILLYSYHYHSSVQFPQPESPYRLATRRRNPNTSPQGFIFTIKLLTFDRIVSLRRCLRSLAAADYGGDRVNLHILVDHFRAEDAANASAALLNVKLEESRQILDLIDNLDWIHGEKFVQYRTRNAGLQAQWLEAWWPVSDDDFAFVVEDDLEVSPLYYKYLKAVILNYYYDRSNYSPLIYGVSLQRPRLVAGKHGNKLHVDDGTQRLFLYQMVGTWGQLLFPKPWKEFRLWYDEHKSKGLKPLLQGMVTTGWYKKIGDRIWTPWFIKFIHAKRYYNIYTNFLHDRALSVSHRDTGVNYAKTAGPDSKLLDKLPLEFDSWEMQPLKNLKWYNFCFKEIIPWRYVRSSDELGYVLGSMQKQIPVVIVSLYRTEYKLAKNLLCHLEALHVHNILFMGRNLEILSDLASKGYAVIDSEKFAKSMKRYRLMGSKGFRSDMMKEMMAKLSVIKRCLELGYDSWVIDGNIIPLSGFLAEFPDPSCSVVSATDLEMIFVKKSQISSNNWFDDFISKVQSAAISLADSKLMPTDYKNFAYFSRNVLKDSGIGKVCTFEELMVGVKLGAETLNKTSLSGSKMMFWSDKLELDSIQRRLNKLEMWLIDDDLSCTSVVCQDQ</sequence>
<dbReference type="EMBL" id="JADCNM010000014">
    <property type="protein sequence ID" value="KAG0453558.1"/>
    <property type="molecule type" value="Genomic_DNA"/>
</dbReference>
<keyword evidence="1" id="KW-0812">Transmembrane</keyword>
<accession>A0A835PLK1</accession>
<evidence type="ECO:0000313" key="2">
    <source>
        <dbReference type="EMBL" id="KAG0453558.1"/>
    </source>
</evidence>
<dbReference type="OrthoDB" id="2020070at2759"/>
<proteinExistence type="predicted"/>
<dbReference type="InterPro" id="IPR029044">
    <property type="entry name" value="Nucleotide-diphossugar_trans"/>
</dbReference>
<evidence type="ECO:0000313" key="3">
    <source>
        <dbReference type="Proteomes" id="UP000639772"/>
    </source>
</evidence>
<reference evidence="2 3" key="1">
    <citation type="journal article" date="2020" name="Nat. Food">
        <title>A phased Vanilla planifolia genome enables genetic improvement of flavour and production.</title>
        <authorList>
            <person name="Hasing T."/>
            <person name="Tang H."/>
            <person name="Brym M."/>
            <person name="Khazi F."/>
            <person name="Huang T."/>
            <person name="Chambers A.H."/>
        </authorList>
    </citation>
    <scope>NUCLEOTIDE SEQUENCE [LARGE SCALE GENOMIC DNA]</scope>
    <source>
        <tissue evidence="2">Leaf</tissue>
    </source>
</reference>
<feature type="transmembrane region" description="Helical" evidence="1">
    <location>
        <begin position="7"/>
        <end position="26"/>
    </location>
</feature>
<dbReference type="Proteomes" id="UP000639772">
    <property type="component" value="Unassembled WGS sequence"/>
</dbReference>
<gene>
    <name evidence="2" type="ORF">HPP92_024862</name>
</gene>
<dbReference type="AlphaFoldDB" id="A0A835PLK1"/>
<protein>
    <submittedName>
        <fullName evidence="2">Uncharacterized protein</fullName>
    </submittedName>
</protein>
<organism evidence="2 3">
    <name type="scientific">Vanilla planifolia</name>
    <name type="common">Vanilla</name>
    <dbReference type="NCBI Taxonomy" id="51239"/>
    <lineage>
        <taxon>Eukaryota</taxon>
        <taxon>Viridiplantae</taxon>
        <taxon>Streptophyta</taxon>
        <taxon>Embryophyta</taxon>
        <taxon>Tracheophyta</taxon>
        <taxon>Spermatophyta</taxon>
        <taxon>Magnoliopsida</taxon>
        <taxon>Liliopsida</taxon>
        <taxon>Asparagales</taxon>
        <taxon>Orchidaceae</taxon>
        <taxon>Vanilloideae</taxon>
        <taxon>Vanilleae</taxon>
        <taxon>Vanilla</taxon>
    </lineage>
</organism>
<name>A0A835PLK1_VANPL</name>
<dbReference type="SUPFAM" id="SSF53448">
    <property type="entry name" value="Nucleotide-diphospho-sugar transferases"/>
    <property type="match status" value="1"/>
</dbReference>
<evidence type="ECO:0000256" key="1">
    <source>
        <dbReference type="SAM" id="Phobius"/>
    </source>
</evidence>
<comment type="caution">
    <text evidence="2">The sequence shown here is derived from an EMBL/GenBank/DDBJ whole genome shotgun (WGS) entry which is preliminary data.</text>
</comment>
<dbReference type="PANTHER" id="PTHR33604">
    <property type="entry name" value="OSJNBA0004B13.7 PROTEIN"/>
    <property type="match status" value="1"/>
</dbReference>